<dbReference type="AlphaFoldDB" id="A0AAN8RW97"/>
<protein>
    <submittedName>
        <fullName evidence="1">Uncharacterized protein</fullName>
    </submittedName>
</protein>
<reference evidence="1 2" key="1">
    <citation type="submission" date="2019-10" db="EMBL/GenBank/DDBJ databases">
        <authorList>
            <person name="Palmer J.M."/>
        </authorList>
    </citation>
    <scope>NUCLEOTIDE SEQUENCE [LARGE SCALE GENOMIC DNA]</scope>
    <source>
        <strain evidence="1 2">TWF506</strain>
    </source>
</reference>
<keyword evidence="2" id="KW-1185">Reference proteome</keyword>
<organism evidence="1 2">
    <name type="scientific">Arthrobotrys conoides</name>
    <dbReference type="NCBI Taxonomy" id="74498"/>
    <lineage>
        <taxon>Eukaryota</taxon>
        <taxon>Fungi</taxon>
        <taxon>Dikarya</taxon>
        <taxon>Ascomycota</taxon>
        <taxon>Pezizomycotina</taxon>
        <taxon>Orbiliomycetes</taxon>
        <taxon>Orbiliales</taxon>
        <taxon>Orbiliaceae</taxon>
        <taxon>Arthrobotrys</taxon>
    </lineage>
</organism>
<sequence length="464" mass="51681">MVARSPYYRDRPLRTFYTPPFQPSIYALPPNNFLSESIKPIIESLVRRIPKQTLRLVIAVDPVIMDGQPTFQVTFKQPKHDGFETKVSLAIRLALPEKPAYQIVFTEAKRRIFKEPVLSTRNYSAFRFPGQSIGVDGLHWGMGTVGGYIRFTDPDLEDSIFGMTCHHVLQPTRHMDIIDSGCQGIWSQHLNKIGILHEEVKWNMKGTDKIVTPAALDHSNSIQEARKRAAKLYVEASSITKKPLEKSNQAAGEATIEKRIQAAEERLKFFQLYDCEFGKISITSGYQVDPRAGNSIDWGLVKLSETSEAANICIYPDSGWGGRTERAILTVGDPVPGEEVCKIGRSTNFTSGIVSSALHAIDLERNGIITTEWAIVGDKNLPFSTNGDSGSWVINIRHEVVGMIIGYNGLVSYMTPIKRVIEDIETTTGKKVVLHGNKGQTWPWAALKNQKSKNLSGSTGCYKL</sequence>
<dbReference type="Pfam" id="PF08192">
    <property type="entry name" value="Peptidase_S64"/>
    <property type="match status" value="1"/>
</dbReference>
<proteinExistence type="predicted"/>
<accession>A0AAN8RW97</accession>
<evidence type="ECO:0000313" key="2">
    <source>
        <dbReference type="Proteomes" id="UP001307849"/>
    </source>
</evidence>
<comment type="caution">
    <text evidence="1">The sequence shown here is derived from an EMBL/GenBank/DDBJ whole genome shotgun (WGS) entry which is preliminary data.</text>
</comment>
<dbReference type="EMBL" id="JAVHJM010000002">
    <property type="protein sequence ID" value="KAK6518740.1"/>
    <property type="molecule type" value="Genomic_DNA"/>
</dbReference>
<dbReference type="Gene3D" id="2.40.10.10">
    <property type="entry name" value="Trypsin-like serine proteases"/>
    <property type="match status" value="2"/>
</dbReference>
<name>A0AAN8RW97_9PEZI</name>
<dbReference type="Proteomes" id="UP001307849">
    <property type="component" value="Unassembled WGS sequence"/>
</dbReference>
<dbReference type="SUPFAM" id="SSF50494">
    <property type="entry name" value="Trypsin-like serine proteases"/>
    <property type="match status" value="1"/>
</dbReference>
<dbReference type="InterPro" id="IPR043504">
    <property type="entry name" value="Peptidase_S1_PA_chymotrypsin"/>
</dbReference>
<gene>
    <name evidence="1" type="ORF">TWF506_005879</name>
</gene>
<dbReference type="InterPro" id="IPR012985">
    <property type="entry name" value="Peptidase_S64_Ssy5"/>
</dbReference>
<dbReference type="InterPro" id="IPR009003">
    <property type="entry name" value="Peptidase_S1_PA"/>
</dbReference>
<evidence type="ECO:0000313" key="1">
    <source>
        <dbReference type="EMBL" id="KAK6518740.1"/>
    </source>
</evidence>